<dbReference type="SUPFAM" id="SSF46785">
    <property type="entry name" value="Winged helix' DNA-binding domain"/>
    <property type="match status" value="1"/>
</dbReference>
<dbReference type="InterPro" id="IPR036390">
    <property type="entry name" value="WH_DNA-bd_sf"/>
</dbReference>
<dbReference type="InterPro" id="IPR027417">
    <property type="entry name" value="P-loop_NTPase"/>
</dbReference>
<dbReference type="GO" id="GO:0016887">
    <property type="term" value="F:ATP hydrolysis activity"/>
    <property type="evidence" value="ECO:0007669"/>
    <property type="project" value="RHEA"/>
</dbReference>
<accession>A0A484I8A6</accession>
<keyword evidence="14" id="KW-1185">Reference proteome</keyword>
<feature type="binding site" evidence="10">
    <location>
        <position position="26"/>
    </location>
    <ligand>
        <name>ATP</name>
        <dbReference type="ChEBI" id="CHEBI:30616"/>
    </ligand>
</feature>
<keyword evidence="5 10" id="KW-0067">ATP-binding</keyword>
<evidence type="ECO:0000256" key="10">
    <source>
        <dbReference type="HAMAP-Rule" id="MF_00442"/>
    </source>
</evidence>
<evidence type="ECO:0000256" key="4">
    <source>
        <dbReference type="ARBA" id="ARBA00022806"/>
    </source>
</evidence>
<dbReference type="InterPro" id="IPR022965">
    <property type="entry name" value="Helicase_Hel308"/>
</dbReference>
<dbReference type="InterPro" id="IPR011545">
    <property type="entry name" value="DEAD/DEAH_box_helicase_dom"/>
</dbReference>
<feature type="domain" description="Helicase C-terminal" evidence="12">
    <location>
        <begin position="239"/>
        <end position="442"/>
    </location>
</feature>
<name>A0A484I8A6_9ARCH</name>
<evidence type="ECO:0000313" key="14">
    <source>
        <dbReference type="Proteomes" id="UP000294299"/>
    </source>
</evidence>
<keyword evidence="4 10" id="KW-0347">Helicase</keyword>
<dbReference type="EMBL" id="LR216287">
    <property type="protein sequence ID" value="VFJ13991.1"/>
    <property type="molecule type" value="Genomic_DNA"/>
</dbReference>
<comment type="similarity">
    <text evidence="10">Belongs to the helicase family. Hel308 subfamily.</text>
</comment>
<keyword evidence="1 10" id="KW-0547">Nucleotide-binding</keyword>
<dbReference type="PROSITE" id="PS51194">
    <property type="entry name" value="HELICASE_CTER"/>
    <property type="match status" value="1"/>
</dbReference>
<evidence type="ECO:0000256" key="3">
    <source>
        <dbReference type="ARBA" id="ARBA00022801"/>
    </source>
</evidence>
<dbReference type="PANTHER" id="PTHR47961:SF10">
    <property type="entry name" value="ATP-DEPENDENT DNA HELICASE HEL308"/>
    <property type="match status" value="1"/>
</dbReference>
<comment type="catalytic activity">
    <reaction evidence="10">
        <text>ATP + H2O = ADP + phosphate + H(+)</text>
        <dbReference type="Rhea" id="RHEA:13065"/>
        <dbReference type="ChEBI" id="CHEBI:15377"/>
        <dbReference type="ChEBI" id="CHEBI:15378"/>
        <dbReference type="ChEBI" id="CHEBI:30616"/>
        <dbReference type="ChEBI" id="CHEBI:43474"/>
        <dbReference type="ChEBI" id="CHEBI:456216"/>
        <dbReference type="EC" id="5.6.2.4"/>
    </reaction>
</comment>
<organism evidence="13 14">
    <name type="scientific">Candidatus Nitrosocosmicus franklandianus</name>
    <dbReference type="NCBI Taxonomy" id="1798806"/>
    <lineage>
        <taxon>Archaea</taxon>
        <taxon>Nitrososphaerota</taxon>
        <taxon>Nitrososphaeria</taxon>
        <taxon>Nitrososphaerales</taxon>
        <taxon>Nitrososphaeraceae</taxon>
        <taxon>Candidatus Nitrosocosmicus</taxon>
    </lineage>
</organism>
<dbReference type="Pfam" id="PF14520">
    <property type="entry name" value="HHH_5"/>
    <property type="match status" value="1"/>
</dbReference>
<dbReference type="InterPro" id="IPR048772">
    <property type="entry name" value="Hel308-like_dom4"/>
</dbReference>
<keyword evidence="6 10" id="KW-0238">DNA-binding</keyword>
<evidence type="ECO:0000256" key="5">
    <source>
        <dbReference type="ARBA" id="ARBA00022840"/>
    </source>
</evidence>
<dbReference type="Gene3D" id="1.10.3380.30">
    <property type="match status" value="1"/>
</dbReference>
<reference evidence="13 14" key="1">
    <citation type="submission" date="2019-02" db="EMBL/GenBank/DDBJ databases">
        <authorList>
            <person name="Lehtovirta-Morley E L."/>
        </authorList>
    </citation>
    <scope>NUCLEOTIDE SEQUENCE [LARGE SCALE GENOMIC DNA]</scope>
    <source>
        <strain evidence="13">NFRAN1</strain>
    </source>
</reference>
<evidence type="ECO:0000313" key="13">
    <source>
        <dbReference type="EMBL" id="VFJ13991.1"/>
    </source>
</evidence>
<dbReference type="InterPro" id="IPR014001">
    <property type="entry name" value="Helicase_ATP-bd"/>
</dbReference>
<proteinExistence type="inferred from homology"/>
<dbReference type="PROSITE" id="PS51192">
    <property type="entry name" value="HELICASE_ATP_BIND_1"/>
    <property type="match status" value="1"/>
</dbReference>
<dbReference type="Gene3D" id="3.40.50.300">
    <property type="entry name" value="P-loop containing nucleotide triphosphate hydrolases"/>
    <property type="match status" value="2"/>
</dbReference>
<dbReference type="InterPro" id="IPR050474">
    <property type="entry name" value="Hel308_SKI2-like"/>
</dbReference>
<feature type="domain" description="Helicase ATP-binding" evidence="11">
    <location>
        <begin position="31"/>
        <end position="202"/>
    </location>
</feature>
<evidence type="ECO:0000256" key="9">
    <source>
        <dbReference type="ARBA" id="ARBA00034617"/>
    </source>
</evidence>
<comment type="subunit">
    <text evidence="10">Monomer.</text>
</comment>
<dbReference type="GO" id="GO:0043138">
    <property type="term" value="F:3'-5' DNA helicase activity"/>
    <property type="evidence" value="ECO:0007669"/>
    <property type="project" value="UniProtKB-UniRule"/>
</dbReference>
<evidence type="ECO:0000256" key="8">
    <source>
        <dbReference type="ARBA" id="ARBA00023235"/>
    </source>
</evidence>
<evidence type="ECO:0000256" key="1">
    <source>
        <dbReference type="ARBA" id="ARBA00022741"/>
    </source>
</evidence>
<dbReference type="PANTHER" id="PTHR47961">
    <property type="entry name" value="DNA POLYMERASE THETA, PUTATIVE (AFU_ORTHOLOGUE AFUA_1G05260)-RELATED"/>
    <property type="match status" value="1"/>
</dbReference>
<dbReference type="HAMAP" id="MF_00442">
    <property type="entry name" value="Helicase_Hel308"/>
    <property type="match status" value="1"/>
</dbReference>
<dbReference type="InterPro" id="IPR001650">
    <property type="entry name" value="Helicase_C-like"/>
</dbReference>
<sequence length="712" mass="80233">MQLKLSDARIATYLSFLGYDSLYPPQQLAIDNGLLDHSNIVITTPTASGKTLIAILAAIKALEKNKKVVYITPLRALAYEKYLEFASIDRSGIFTKKIRVRISTGDFNTSKTDLSSSDIIIMTNEKIDSILRQNASWLANVGLFISDEIHLIGDQDRGPVLEMVLTKIKKYYPSSQILGLSATITNAIEIAAWLESKLVESSWRPTKLIEGVYSDGTIYYNNNSQFNIPESGKDTTSMTIDLIMDSLKSNGQNLIFVETRKRAVSLANKASDIVYRILSPEEKKNALKVSKQILEEGDDTDITKNLSRLISFGIGFHHAGLSLTSREIVEEAFKNGIIKSLFATPTLAAGVNLPARRVIITNVTRYDFTYGASVPISILEYKQLCGRAGRPKYDTYGESIIISDSRTSYEELYNHYILGIPEPLLSNLGNTTSIKIHLLGVIASFNGISLDDIYDLFSKTFYSFQDKNSTSLFDKIDFSLDYFIDEDLIRLKNNVYQVTAFGKLVSNLYLNPETAVSFRNIINHIKPRSVKTNNVFGFLHIITSCSDFYPKLSFRKQDIEEFSFLFYNNYDEFFTDVDIMDCSRSLWTLYEWINESTEKSINERVGVEPGDIHRIVEVSQWLAACLFEISKLLDRNDLLPILFSLESRIKHGVKGDLVPLVQIKDIGRARARALHNAGIHFPNDLISISESELASIPKIGLKLAKKLKKRYV</sequence>
<keyword evidence="8 10" id="KW-0413">Isomerase</keyword>
<evidence type="ECO:0000256" key="7">
    <source>
        <dbReference type="ARBA" id="ARBA00023204"/>
    </source>
</evidence>
<dbReference type="GO" id="GO:0006281">
    <property type="term" value="P:DNA repair"/>
    <property type="evidence" value="ECO:0007669"/>
    <property type="project" value="UniProtKB-UniRule"/>
</dbReference>
<dbReference type="SMART" id="SM00487">
    <property type="entry name" value="DEXDc"/>
    <property type="match status" value="1"/>
</dbReference>
<dbReference type="SUPFAM" id="SSF158702">
    <property type="entry name" value="Sec63 N-terminal domain-like"/>
    <property type="match status" value="1"/>
</dbReference>
<dbReference type="Pfam" id="PF00271">
    <property type="entry name" value="Helicase_C"/>
    <property type="match status" value="1"/>
</dbReference>
<protein>
    <recommendedName>
        <fullName evidence="10">ATP-dependent DNA helicase Hel308</fullName>
        <ecNumber evidence="10">5.6.2.4</ecNumber>
    </recommendedName>
    <alternativeName>
        <fullName evidence="10">DNA 3'-5' helicase Hel308</fullName>
    </alternativeName>
</protein>
<dbReference type="Proteomes" id="UP000294299">
    <property type="component" value="Chromosome NFRAN"/>
</dbReference>
<dbReference type="GO" id="GO:0005524">
    <property type="term" value="F:ATP binding"/>
    <property type="evidence" value="ECO:0007669"/>
    <property type="project" value="UniProtKB-UniRule"/>
</dbReference>
<dbReference type="SMART" id="SM00490">
    <property type="entry name" value="HELICc"/>
    <property type="match status" value="1"/>
</dbReference>
<dbReference type="CDD" id="cd18795">
    <property type="entry name" value="SF2_C_Ski2"/>
    <property type="match status" value="1"/>
</dbReference>
<evidence type="ECO:0000259" key="12">
    <source>
        <dbReference type="PROSITE" id="PS51194"/>
    </source>
</evidence>
<keyword evidence="3 10" id="KW-0378">Hydrolase</keyword>
<dbReference type="Gene3D" id="1.10.150.20">
    <property type="entry name" value="5' to 3' exonuclease, C-terminal subdomain"/>
    <property type="match status" value="1"/>
</dbReference>
<dbReference type="OrthoDB" id="371946at2157"/>
<gene>
    <name evidence="13" type="primary">hel</name>
    <name evidence="10" type="synonym">hel308</name>
    <name evidence="13" type="ORF">NFRAN_1669</name>
</gene>
<dbReference type="KEGG" id="nfn:NFRAN_1669"/>
<dbReference type="Pfam" id="PF00270">
    <property type="entry name" value="DEAD"/>
    <property type="match status" value="1"/>
</dbReference>
<dbReference type="EC" id="5.6.2.4" evidence="10"/>
<keyword evidence="7 10" id="KW-0234">DNA repair</keyword>
<evidence type="ECO:0000256" key="2">
    <source>
        <dbReference type="ARBA" id="ARBA00022763"/>
    </source>
</evidence>
<comment type="catalytic activity">
    <reaction evidence="9 10">
        <text>Couples ATP hydrolysis with the unwinding of duplex DNA by translocating in the 3'-5' direction.</text>
        <dbReference type="EC" id="5.6.2.4"/>
    </reaction>
</comment>
<dbReference type="Pfam" id="PF21280">
    <property type="entry name" value="Helicase_dom4_arc"/>
    <property type="match status" value="1"/>
</dbReference>
<evidence type="ECO:0000259" key="11">
    <source>
        <dbReference type="PROSITE" id="PS51192"/>
    </source>
</evidence>
<evidence type="ECO:0000256" key="6">
    <source>
        <dbReference type="ARBA" id="ARBA00023125"/>
    </source>
</evidence>
<keyword evidence="2 10" id="KW-0227">DNA damage</keyword>
<dbReference type="GO" id="GO:0003677">
    <property type="term" value="F:DNA binding"/>
    <property type="evidence" value="ECO:0007669"/>
    <property type="project" value="UniProtKB-UniRule"/>
</dbReference>
<comment type="function">
    <text evidence="10">DNA-dependent ATPase and 3'-5' DNA helicase that may be involved in repair of stalled replication forks.</text>
</comment>
<dbReference type="AlphaFoldDB" id="A0A484I8A6"/>
<dbReference type="SUPFAM" id="SSF52540">
    <property type="entry name" value="P-loop containing nucleoside triphosphate hydrolases"/>
    <property type="match status" value="1"/>
</dbReference>